<gene>
    <name evidence="1" type="ORF">C0029_05515</name>
</gene>
<dbReference type="InterPro" id="IPR014948">
    <property type="entry name" value="BrxA"/>
</dbReference>
<dbReference type="InterPro" id="IPR023137">
    <property type="entry name" value="BrxA_sf"/>
</dbReference>
<protein>
    <submittedName>
        <fullName evidence="1">DUF1819 domain-containing protein</fullName>
    </submittedName>
</protein>
<dbReference type="AlphaFoldDB" id="A0AAP8MHP9"/>
<reference evidence="1 2" key="1">
    <citation type="submission" date="2018-01" db="EMBL/GenBank/DDBJ databases">
        <title>The draft genome sequence of Halioglobus japonicus S1-36.</title>
        <authorList>
            <person name="Du Z.-J."/>
            <person name="Shi M.-J."/>
        </authorList>
    </citation>
    <scope>NUCLEOTIDE SEQUENCE [LARGE SCALE GENOMIC DNA]</scope>
    <source>
        <strain evidence="1 2">S1-36</strain>
    </source>
</reference>
<evidence type="ECO:0000313" key="2">
    <source>
        <dbReference type="Proteomes" id="UP000235162"/>
    </source>
</evidence>
<evidence type="ECO:0000313" key="1">
    <source>
        <dbReference type="EMBL" id="PLW88017.1"/>
    </source>
</evidence>
<dbReference type="Pfam" id="PF08849">
    <property type="entry name" value="BrxA"/>
    <property type="match status" value="1"/>
</dbReference>
<dbReference type="Proteomes" id="UP000235162">
    <property type="component" value="Unassembled WGS sequence"/>
</dbReference>
<dbReference type="EMBL" id="PKUR01000001">
    <property type="protein sequence ID" value="PLW88017.1"/>
    <property type="molecule type" value="Genomic_DNA"/>
</dbReference>
<keyword evidence="2" id="KW-1185">Reference proteome</keyword>
<name>A0AAP8MHP9_9GAMM</name>
<dbReference type="KEGG" id="hja:BST95_12670"/>
<accession>A0AAP8MHP9</accession>
<dbReference type="RefSeq" id="WP_084199906.1">
    <property type="nucleotide sequence ID" value="NZ_BMYL01000005.1"/>
</dbReference>
<sequence length="197" mass="22407">MVNDKYSLSFTTGAALILESVSVASLKVEFTDWGSVKKHVLEHNTFQTRTASTLRKLYGEVARRLTHLNESEMKLLVTGTDSAQKQLVWLSICRHYILIRDFAVEVLSHQLQTARFHVSQQDYDAFFNAKAEWQNNLNGASSQTKAKARQVLFKMMRECGVIDGHDNIVNQRIDPQLLELLRESPLEQVKVFPGVVS</sequence>
<organism evidence="1 2">
    <name type="scientific">Halioglobus japonicus</name>
    <dbReference type="NCBI Taxonomy" id="930805"/>
    <lineage>
        <taxon>Bacteria</taxon>
        <taxon>Pseudomonadati</taxon>
        <taxon>Pseudomonadota</taxon>
        <taxon>Gammaproteobacteria</taxon>
        <taxon>Cellvibrionales</taxon>
        <taxon>Halieaceae</taxon>
        <taxon>Halioglobus</taxon>
    </lineage>
</organism>
<comment type="caution">
    <text evidence="1">The sequence shown here is derived from an EMBL/GenBank/DDBJ whole genome shotgun (WGS) entry which is preliminary data.</text>
</comment>
<proteinExistence type="predicted"/>
<dbReference type="Gene3D" id="1.10.3540.10">
    <property type="entry name" value="uncharacterized protein from magnetospirillum magneticum domain"/>
    <property type="match status" value="1"/>
</dbReference>